<dbReference type="RefSeq" id="WP_131512425.1">
    <property type="nucleotide sequence ID" value="NZ_SJKD01000001.1"/>
</dbReference>
<comment type="caution">
    <text evidence="1">The sequence shown here is derived from an EMBL/GenBank/DDBJ whole genome shotgun (WGS) entry which is preliminary data.</text>
</comment>
<proteinExistence type="predicted"/>
<dbReference type="Proteomes" id="UP000293342">
    <property type="component" value="Unassembled WGS sequence"/>
</dbReference>
<evidence type="ECO:0000313" key="2">
    <source>
        <dbReference type="Proteomes" id="UP000293342"/>
    </source>
</evidence>
<keyword evidence="2" id="KW-1185">Reference proteome</keyword>
<name>A0A4R0KDJ7_9ACTN</name>
<reference evidence="1 2" key="1">
    <citation type="submission" date="2019-02" db="EMBL/GenBank/DDBJ databases">
        <title>Kribbella capetownensis sp. nov. and Kribbella speibonae sp. nov., isolated from soil.</title>
        <authorList>
            <person name="Curtis S.M."/>
            <person name="Norton I."/>
            <person name="Everest G.J."/>
            <person name="Meyers P.R."/>
        </authorList>
    </citation>
    <scope>NUCLEOTIDE SEQUENCE [LARGE SCALE GENOMIC DNA]</scope>
    <source>
        <strain evidence="1 2">YM53</strain>
    </source>
</reference>
<dbReference type="OrthoDB" id="4311068at2"/>
<accession>A0A4R0KDJ7</accession>
<dbReference type="EMBL" id="SJKD01000001">
    <property type="protein sequence ID" value="TCC53505.1"/>
    <property type="molecule type" value="Genomic_DNA"/>
</dbReference>
<evidence type="ECO:0000313" key="1">
    <source>
        <dbReference type="EMBL" id="TCC53505.1"/>
    </source>
</evidence>
<sequence length="98" mass="10686">MRIAGFANVDEALAMQETIARVLCPEPEHSGPCEVPWGFSVDGADQLVLGIYATAEKAASVVEDVRRAVDPREVTLTDGTPGRFDDLADQYRIEHTAR</sequence>
<gene>
    <name evidence="1" type="ORF">E0H75_07415</name>
</gene>
<dbReference type="AlphaFoldDB" id="A0A4R0KDJ7"/>
<organism evidence="1 2">
    <name type="scientific">Kribbella capetownensis</name>
    <dbReference type="NCBI Taxonomy" id="1572659"/>
    <lineage>
        <taxon>Bacteria</taxon>
        <taxon>Bacillati</taxon>
        <taxon>Actinomycetota</taxon>
        <taxon>Actinomycetes</taxon>
        <taxon>Propionibacteriales</taxon>
        <taxon>Kribbellaceae</taxon>
        <taxon>Kribbella</taxon>
    </lineage>
</organism>
<protein>
    <submittedName>
        <fullName evidence="1">Uncharacterized protein</fullName>
    </submittedName>
</protein>